<sequence>MAYTVPPKDNPVRRNRRNYSDLVLDRRDGSLIGPELPDDRQWCKKTREWYDMWRSHEIAPLLENSDWDELQSVALLHNKLWSEDLSAAGASALRAEIRKTVAGYGATLSDRLNRRIVFNDRPELIPNQEKFFPMTSSNTAGVDYREMFIDERFVD</sequence>
<reference evidence="2" key="1">
    <citation type="journal article" date="2019" name="Int. J. Syst. Evol. Microbiol.">
        <title>The Global Catalogue of Microorganisms (GCM) 10K type strain sequencing project: providing services to taxonomists for standard genome sequencing and annotation.</title>
        <authorList>
            <consortium name="The Broad Institute Genomics Platform"/>
            <consortium name="The Broad Institute Genome Sequencing Center for Infectious Disease"/>
            <person name="Wu L."/>
            <person name="Ma J."/>
        </authorList>
    </citation>
    <scope>NUCLEOTIDE SEQUENCE [LARGE SCALE GENOMIC DNA]</scope>
    <source>
        <strain evidence="2">JCM 32148</strain>
    </source>
</reference>
<proteinExistence type="predicted"/>
<name>A0ABW2ZV11_9ACTN</name>
<comment type="caution">
    <text evidence="1">The sequence shown here is derived from an EMBL/GenBank/DDBJ whole genome shotgun (WGS) entry which is preliminary data.</text>
</comment>
<evidence type="ECO:0000313" key="1">
    <source>
        <dbReference type="EMBL" id="MFD0782493.1"/>
    </source>
</evidence>
<dbReference type="Pfam" id="PF25673">
    <property type="entry name" value="Terminase_7"/>
    <property type="match status" value="1"/>
</dbReference>
<dbReference type="InterPro" id="IPR057972">
    <property type="entry name" value="Terminase_7"/>
</dbReference>
<evidence type="ECO:0000313" key="2">
    <source>
        <dbReference type="Proteomes" id="UP001597053"/>
    </source>
</evidence>
<protein>
    <submittedName>
        <fullName evidence="1">Uncharacterized protein</fullName>
    </submittedName>
</protein>
<dbReference type="Proteomes" id="UP001597053">
    <property type="component" value="Unassembled WGS sequence"/>
</dbReference>
<accession>A0ABW2ZV11</accession>
<keyword evidence="2" id="KW-1185">Reference proteome</keyword>
<gene>
    <name evidence="1" type="ORF">ACFQZ8_00920</name>
</gene>
<dbReference type="EMBL" id="JBHTHM010000010">
    <property type="protein sequence ID" value="MFD0782493.1"/>
    <property type="molecule type" value="Genomic_DNA"/>
</dbReference>
<organism evidence="1 2">
    <name type="scientific">Micromonospora azadirachtae</name>
    <dbReference type="NCBI Taxonomy" id="1970735"/>
    <lineage>
        <taxon>Bacteria</taxon>
        <taxon>Bacillati</taxon>
        <taxon>Actinomycetota</taxon>
        <taxon>Actinomycetes</taxon>
        <taxon>Micromonosporales</taxon>
        <taxon>Micromonosporaceae</taxon>
        <taxon>Micromonospora</taxon>
    </lineage>
</organism>